<dbReference type="InterPro" id="IPR002869">
    <property type="entry name" value="Pyrv_flavodox_OxRed_cen"/>
</dbReference>
<keyword evidence="1" id="KW-0560">Oxidoreductase</keyword>
<dbReference type="SUPFAM" id="SSF53323">
    <property type="entry name" value="Pyruvate-ferredoxin oxidoreductase, PFOR, domain III"/>
    <property type="match status" value="1"/>
</dbReference>
<dbReference type="InterPro" id="IPR019752">
    <property type="entry name" value="Pyrv/ketoisovalerate_OxRed_cat"/>
</dbReference>
<dbReference type="PANTHER" id="PTHR32154:SF20">
    <property type="entry name" value="2-OXOGLUTARATE OXIDOREDUCTASE SUBUNIT KORA"/>
    <property type="match status" value="1"/>
</dbReference>
<dbReference type="Proteomes" id="UP000192660">
    <property type="component" value="Unassembled WGS sequence"/>
</dbReference>
<dbReference type="Pfam" id="PF17147">
    <property type="entry name" value="PFOR_II"/>
    <property type="match status" value="1"/>
</dbReference>
<evidence type="ECO:0000259" key="3">
    <source>
        <dbReference type="Pfam" id="PF01855"/>
    </source>
</evidence>
<dbReference type="OrthoDB" id="9794954at2"/>
<dbReference type="AlphaFoldDB" id="A0A1W1WEC7"/>
<accession>A0A1W1WEC7</accession>
<organism evidence="5 6">
    <name type="scientific">Sulfobacillus thermosulfidooxidans (strain DSM 9293 / VKM B-1269 / AT-1)</name>
    <dbReference type="NCBI Taxonomy" id="929705"/>
    <lineage>
        <taxon>Bacteria</taxon>
        <taxon>Bacillati</taxon>
        <taxon>Bacillota</taxon>
        <taxon>Clostridia</taxon>
        <taxon>Eubacteriales</taxon>
        <taxon>Clostridiales Family XVII. Incertae Sedis</taxon>
        <taxon>Sulfobacillus</taxon>
    </lineage>
</organism>
<dbReference type="InterPro" id="IPR002880">
    <property type="entry name" value="Pyrv_Fd/Flavodoxin_OxRdtase_N"/>
</dbReference>
<dbReference type="Pfam" id="PF01855">
    <property type="entry name" value="POR_N"/>
    <property type="match status" value="1"/>
</dbReference>
<dbReference type="GO" id="GO:0006979">
    <property type="term" value="P:response to oxidative stress"/>
    <property type="evidence" value="ECO:0007669"/>
    <property type="project" value="TreeGrafter"/>
</dbReference>
<evidence type="ECO:0000259" key="4">
    <source>
        <dbReference type="Pfam" id="PF17147"/>
    </source>
</evidence>
<reference evidence="6" key="1">
    <citation type="submission" date="2017-04" db="EMBL/GenBank/DDBJ databases">
        <authorList>
            <person name="Varghese N."/>
            <person name="Submissions S."/>
        </authorList>
    </citation>
    <scope>NUCLEOTIDE SEQUENCE [LARGE SCALE GENOMIC DNA]</scope>
    <source>
        <strain evidence="6">DSM 9293</strain>
    </source>
</reference>
<evidence type="ECO:0000313" key="5">
    <source>
        <dbReference type="EMBL" id="SMC04519.1"/>
    </source>
</evidence>
<proteinExistence type="predicted"/>
<dbReference type="Pfam" id="PF01558">
    <property type="entry name" value="POR"/>
    <property type="match status" value="1"/>
</dbReference>
<dbReference type="Gene3D" id="3.40.920.10">
    <property type="entry name" value="Pyruvate-ferredoxin oxidoreductase, PFOR, domain III"/>
    <property type="match status" value="1"/>
</dbReference>
<dbReference type="STRING" id="28034.BFX07_00925"/>
<evidence type="ECO:0000256" key="1">
    <source>
        <dbReference type="ARBA" id="ARBA00023002"/>
    </source>
</evidence>
<dbReference type="InterPro" id="IPR033412">
    <property type="entry name" value="PFOR_II"/>
</dbReference>
<dbReference type="EMBL" id="FWWY01000001">
    <property type="protein sequence ID" value="SMC04519.1"/>
    <property type="molecule type" value="Genomic_DNA"/>
</dbReference>
<dbReference type="SUPFAM" id="SSF52922">
    <property type="entry name" value="TK C-terminal domain-like"/>
    <property type="match status" value="1"/>
</dbReference>
<feature type="domain" description="Pyruvate flavodoxin/ferredoxin oxidoreductase pyrimidine binding" evidence="3">
    <location>
        <begin position="206"/>
        <end position="378"/>
    </location>
</feature>
<dbReference type="Gene3D" id="3.40.50.970">
    <property type="match status" value="1"/>
</dbReference>
<dbReference type="SUPFAM" id="SSF52518">
    <property type="entry name" value="Thiamin diphosphate-binding fold (THDP-binding)"/>
    <property type="match status" value="1"/>
</dbReference>
<dbReference type="InterPro" id="IPR009014">
    <property type="entry name" value="Transketo_C/PFOR_II"/>
</dbReference>
<dbReference type="InterPro" id="IPR022367">
    <property type="entry name" value="2-oxoacid/accept_OxRdtase_asu"/>
</dbReference>
<dbReference type="CDD" id="cd07034">
    <property type="entry name" value="TPP_PYR_PFOR_IOR-alpha_like"/>
    <property type="match status" value="1"/>
</dbReference>
<dbReference type="NCBIfam" id="TIGR03710">
    <property type="entry name" value="OAFO_sf"/>
    <property type="match status" value="1"/>
</dbReference>
<dbReference type="FunFam" id="3.40.920.10:FF:000003">
    <property type="entry name" value="Pyruvate ferredoxin oxidoreductase, alpha subunit"/>
    <property type="match status" value="1"/>
</dbReference>
<dbReference type="GO" id="GO:0016903">
    <property type="term" value="F:oxidoreductase activity, acting on the aldehyde or oxo group of donors"/>
    <property type="evidence" value="ECO:0007669"/>
    <property type="project" value="InterPro"/>
</dbReference>
<feature type="domain" description="Pyruvate:ferredoxin oxidoreductase core" evidence="4">
    <location>
        <begin position="472"/>
        <end position="536"/>
    </location>
</feature>
<evidence type="ECO:0000259" key="2">
    <source>
        <dbReference type="Pfam" id="PF01558"/>
    </source>
</evidence>
<dbReference type="RefSeq" id="WP_084661274.1">
    <property type="nucleotide sequence ID" value="NZ_FWWY01000001.1"/>
</dbReference>
<sequence>MLAWKIGGDQGEGIDSTGDIVIHVANHLGYYVYGYKSFSSRIKGGHTNYKVRIANQPIHATTKRTDILIALNQETINLNHHELDGGIILADSAFSPYLPDDSKAFLVPLAMSQMAKDQGSLLMRNMIAVGASAALLGLPLDAFGQYIVKRFAKKGESIINANKRALSMGYEAIMAQFDQIPAPPALGIPVPGDRIVLTGNDATALGALAAGCRIMCGYPITPATDIMEALAKYFPMVGGVVMQMEDELASITAAIGAGFAGARAMTATSGPGLSLMQEAIGLAAMTETPVVIVDTQRAGPSTGMPTKQEQSDLLALIYGGHGEAPRIVITPSSVEEAFEDAYEAFNLADHFQTPVIIATDLSLALWQQTVERQAVDGSHVPIDRGAIYSAQDLSTVANSFRRYAFTLDDISPRTLPGMSHGQYLATGVEHGQNGKVSEDPINRQHMMDKRLNKVLQIHQLRTPVRYDGPEDADVVLLAIGSTVGINKEAKEILAKSGVRAAVAWLRTLSPFPKDQCQRFFAKARHILVVEQNATGQVAHLLKGAGLFDGRYHSLLKYDGVPFLPEEVAQETQNLLAQLEVNH</sequence>
<name>A0A1W1WEC7_SULTA</name>
<evidence type="ECO:0000313" key="6">
    <source>
        <dbReference type="Proteomes" id="UP000192660"/>
    </source>
</evidence>
<gene>
    <name evidence="5" type="ORF">SAMN00768000_1699</name>
</gene>
<dbReference type="InterPro" id="IPR050722">
    <property type="entry name" value="Pyruvate:ferred/Flavod_OxRd"/>
</dbReference>
<dbReference type="Gene3D" id="3.40.50.920">
    <property type="match status" value="1"/>
</dbReference>
<feature type="domain" description="Pyruvate/ketoisovalerate oxidoreductase catalytic" evidence="2">
    <location>
        <begin position="11"/>
        <end position="171"/>
    </location>
</feature>
<dbReference type="PANTHER" id="PTHR32154">
    <property type="entry name" value="PYRUVATE-FLAVODOXIN OXIDOREDUCTASE-RELATED"/>
    <property type="match status" value="1"/>
</dbReference>
<protein>
    <submittedName>
        <fullName evidence="5">2-oxoglutarate ferredoxin oxidoreductase subunit alpha</fullName>
    </submittedName>
</protein>
<keyword evidence="6" id="KW-1185">Reference proteome</keyword>
<dbReference type="InterPro" id="IPR029061">
    <property type="entry name" value="THDP-binding"/>
</dbReference>
<dbReference type="FunFam" id="3.40.50.970:FF:000022">
    <property type="entry name" value="2-oxoglutarate ferredoxin oxidoreductase alpha subunit"/>
    <property type="match status" value="1"/>
</dbReference>